<proteinExistence type="inferred from homology"/>
<evidence type="ECO:0000256" key="4">
    <source>
        <dbReference type="ARBA" id="ARBA00022801"/>
    </source>
</evidence>
<dbReference type="Proteomes" id="UP000308730">
    <property type="component" value="Unassembled WGS sequence"/>
</dbReference>
<keyword evidence="7 8" id="KW-0472">Membrane</keyword>
<feature type="transmembrane region" description="Helical" evidence="8">
    <location>
        <begin position="12"/>
        <end position="34"/>
    </location>
</feature>
<name>A0A4S4N4V7_9APHY</name>
<feature type="transmembrane region" description="Helical" evidence="8">
    <location>
        <begin position="94"/>
        <end position="119"/>
    </location>
</feature>
<feature type="transmembrane region" description="Helical" evidence="8">
    <location>
        <begin position="64"/>
        <end position="82"/>
    </location>
</feature>
<evidence type="ECO:0000313" key="9">
    <source>
        <dbReference type="EMBL" id="THH30820.1"/>
    </source>
</evidence>
<reference evidence="9 10" key="1">
    <citation type="submission" date="2019-02" db="EMBL/GenBank/DDBJ databases">
        <title>Genome sequencing of the rare red list fungi Antrodiella citrinella (Flaviporus citrinellus).</title>
        <authorList>
            <person name="Buettner E."/>
            <person name="Kellner H."/>
        </authorList>
    </citation>
    <scope>NUCLEOTIDE SEQUENCE [LARGE SCALE GENOMIC DNA]</scope>
    <source>
        <strain evidence="9 10">DSM 108506</strain>
    </source>
</reference>
<evidence type="ECO:0000256" key="5">
    <source>
        <dbReference type="ARBA" id="ARBA00022824"/>
    </source>
</evidence>
<dbReference type="Pfam" id="PF04258">
    <property type="entry name" value="Peptidase_A22B"/>
    <property type="match status" value="1"/>
</dbReference>
<organism evidence="9 10">
    <name type="scientific">Antrodiella citrinella</name>
    <dbReference type="NCBI Taxonomy" id="2447956"/>
    <lineage>
        <taxon>Eukaryota</taxon>
        <taxon>Fungi</taxon>
        <taxon>Dikarya</taxon>
        <taxon>Basidiomycota</taxon>
        <taxon>Agaricomycotina</taxon>
        <taxon>Agaricomycetes</taxon>
        <taxon>Polyporales</taxon>
        <taxon>Steccherinaceae</taxon>
        <taxon>Antrodiella</taxon>
    </lineage>
</organism>
<evidence type="ECO:0000256" key="7">
    <source>
        <dbReference type="ARBA" id="ARBA00023136"/>
    </source>
</evidence>
<dbReference type="PANTHER" id="PTHR12174">
    <property type="entry name" value="SIGNAL PEPTIDE PEPTIDASE"/>
    <property type="match status" value="1"/>
</dbReference>
<keyword evidence="4" id="KW-0378">Hydrolase</keyword>
<comment type="subcellular location">
    <subcellularLocation>
        <location evidence="1">Endoplasmic reticulum membrane</location>
        <topology evidence="1">Multi-pass membrane protein</topology>
    </subcellularLocation>
</comment>
<dbReference type="InterPro" id="IPR006639">
    <property type="entry name" value="Preselin/SPP"/>
</dbReference>
<keyword evidence="3 8" id="KW-0812">Transmembrane</keyword>
<comment type="caution">
    <text evidence="9">The sequence shown here is derived from an EMBL/GenBank/DDBJ whole genome shotgun (WGS) entry which is preliminary data.</text>
</comment>
<sequence>MADAPPDWDLLSSYAGLMTLAAVSIYAGSFGSLVPAKRKATDGTVIEDEEDEEDVPDRLSSADAWMFPIFGSVVLLGLYLVVKYFGKEWINWLLQWYFTLAGVGSVGKSLIAVVKLAVGVERWRQFDRNRILVTKGPRELVSLSLRTPSILLIPFGALPSVLYNFGPSTTRRSALLTDVLALSFSHNALSLLKLDSFKTGCVLLSALFVYDIWWVFGTEVMVKVATTLDVPIKLLWAKSLVFSTERGFTMLGLGDVVIPGMFVALALRYDYRRASQGSPIATFSKPYFTAALSAYLLGLGTTMFVMHFFRKAQPALLYLRSQRSPDGQHAHGGSDDARSCFDNLVIGTAQVLCVSG</sequence>
<dbReference type="GO" id="GO:0042500">
    <property type="term" value="F:aspartic endopeptidase activity, intramembrane cleaving"/>
    <property type="evidence" value="ECO:0007669"/>
    <property type="project" value="InterPro"/>
</dbReference>
<dbReference type="SMART" id="SM00730">
    <property type="entry name" value="PSN"/>
    <property type="match status" value="1"/>
</dbReference>
<dbReference type="OrthoDB" id="29661at2759"/>
<dbReference type="PANTHER" id="PTHR12174:SF23">
    <property type="entry name" value="MINOR HISTOCOMPATIBILITY ANTIGEN H13"/>
    <property type="match status" value="1"/>
</dbReference>
<evidence type="ECO:0000256" key="3">
    <source>
        <dbReference type="ARBA" id="ARBA00022692"/>
    </source>
</evidence>
<comment type="similarity">
    <text evidence="2">Belongs to the peptidase A22B family.</text>
</comment>
<feature type="transmembrane region" description="Helical" evidence="8">
    <location>
        <begin position="248"/>
        <end position="267"/>
    </location>
</feature>
<evidence type="ECO:0000256" key="1">
    <source>
        <dbReference type="ARBA" id="ARBA00004477"/>
    </source>
</evidence>
<dbReference type="GO" id="GO:0098554">
    <property type="term" value="C:cytoplasmic side of endoplasmic reticulum membrane"/>
    <property type="evidence" value="ECO:0007669"/>
    <property type="project" value="TreeGrafter"/>
</dbReference>
<evidence type="ECO:0000313" key="10">
    <source>
        <dbReference type="Proteomes" id="UP000308730"/>
    </source>
</evidence>
<dbReference type="InterPro" id="IPR007369">
    <property type="entry name" value="Peptidase_A22B_SPP"/>
</dbReference>
<protein>
    <recommendedName>
        <fullName evidence="11">Peptidase A22B, signal peptide peptidase</fullName>
    </recommendedName>
</protein>
<feature type="transmembrane region" description="Helical" evidence="8">
    <location>
        <begin position="287"/>
        <end position="309"/>
    </location>
</feature>
<evidence type="ECO:0000256" key="2">
    <source>
        <dbReference type="ARBA" id="ARBA00006859"/>
    </source>
</evidence>
<accession>A0A4S4N4V7</accession>
<dbReference type="GO" id="GO:0006465">
    <property type="term" value="P:signal peptide processing"/>
    <property type="evidence" value="ECO:0007669"/>
    <property type="project" value="TreeGrafter"/>
</dbReference>
<keyword evidence="6 8" id="KW-1133">Transmembrane helix</keyword>
<evidence type="ECO:0000256" key="8">
    <source>
        <dbReference type="SAM" id="Phobius"/>
    </source>
</evidence>
<dbReference type="EMBL" id="SGPM01000067">
    <property type="protein sequence ID" value="THH30820.1"/>
    <property type="molecule type" value="Genomic_DNA"/>
</dbReference>
<dbReference type="AlphaFoldDB" id="A0A4S4N4V7"/>
<gene>
    <name evidence="9" type="ORF">EUX98_g3392</name>
</gene>
<evidence type="ECO:0008006" key="11">
    <source>
        <dbReference type="Google" id="ProtNLM"/>
    </source>
</evidence>
<feature type="transmembrane region" description="Helical" evidence="8">
    <location>
        <begin position="199"/>
        <end position="216"/>
    </location>
</feature>
<keyword evidence="10" id="KW-1185">Reference proteome</keyword>
<evidence type="ECO:0000256" key="6">
    <source>
        <dbReference type="ARBA" id="ARBA00022989"/>
    </source>
</evidence>
<keyword evidence="5" id="KW-0256">Endoplasmic reticulum</keyword>
<dbReference type="GO" id="GO:0098553">
    <property type="term" value="C:lumenal side of endoplasmic reticulum membrane"/>
    <property type="evidence" value="ECO:0007669"/>
    <property type="project" value="TreeGrafter"/>
</dbReference>
<dbReference type="GO" id="GO:0033619">
    <property type="term" value="P:membrane protein proteolysis"/>
    <property type="evidence" value="ECO:0007669"/>
    <property type="project" value="TreeGrafter"/>
</dbReference>